<feature type="compositionally biased region" description="Basic and acidic residues" evidence="2">
    <location>
        <begin position="563"/>
        <end position="588"/>
    </location>
</feature>
<sequence length="1365" mass="148521">MIAAVHASAQTPTEVTIGYVTYAGSGCNYQNTNYVLSNDYKTVTFMFGGMVATTDGSLADKRKHCQMSFSMNYPDGWSVSIGQATGRGFADIAKRSEGIYETHYYYSGQTGTAMIERKIKGPKVGSFEFTDDFLTFVWSECNNAPNLNIKTVVRVEGEKAVMALDSQDTKFQLIFNLQWRHFDEMLHMHLGDEGITEVDDQSSNDEEEERDYDQEPCNRLPVDHDTWQNDRLYFFGKHHRFTSEDVWGHNVVTHPRIFQPAVRNEIWVMAIKEADGKWSGLKRLGAGAFKRKAKTALVEHLSLMNPERNDQDVDAYAEQKLHELTANNMLEFRAPFYALGTTPSRGIDWLMSQPPPTGQHPGGGSGGDEGDGRGGGGDGSQFNGKGTGETSSVEKASGRKGSGGKGSGGKGSGGKRRTSGSPQYMETDPHCVGSRDSDMQDEATLTSDQVRVDSHLSARSLFPVAQESPSHRAQQRSPVLNTLLHVFVLPGGRDACIAKERRCDLRFPQLGRPPQTPNTFGFADLDTGLPCSPPFSCVETRDWRSREVLEGPAPGVLETGGSENEHHTPSEDEHSLGTRAAHREKETQRWQSRKVLETGGSECERHASEGASVDTDSESARAPGETHVVQWGEETRHGPAREDVKWLHARALMIGTCEEVLHIRSAVATTREGVVKGGQWTSVQAPVLGDDEDEEEPAVEARVHGEGEPVVEYGEVTVDIRTDPQRKNGDSSPTRCGEEQGGRASVLSTAWGMVLHEAIELGDDSTVTELVSASRVAEMQNVESSVEGGEVVGDRASVLGTGREMVLHEAIDLPSDSAATELVSDTVVAEVQILESSVDIGAVARQEGEFPQRAPEHDLYRRLPLLLLIALLLLIVVVFHIFFLGRVPGRKQTLRTAKRATKMDKLQTKTMLSVGGGGSSRQRCNSAEGGTRPYGPMLYSHLPSHEIPLPPSDDDVDDPRSSTVLLGSGSTQDWMGSQVYRHASTPTYTDLLEGRTPAGYDAGLVDLSFGLRSENGEGLTHTVLVNPASASKHTSPSVTAVGPADSRGFVSPRRVALSTASVAASKTKTVGLAGCRTTTAGGAIDGEGYDDERDATKVVGHQFWDDEWQRLRSTNTASITRGLARISVGAGEEFQDCAGGGGEEIAADDGGDDNDEDDDGEMEIRPVGRKRGGSTARTKMGVTSRKVVDCGKKWDNLYQQFKSVHKFMGKSGKPNFFTLRPGERRERGFDFRMDERVYSEMKAMFGGGHTIHPTNLADTGAPRGVQLSGMVGGRNDSGGGGGGAGKRKNVRQQTFEAVADVMKEHGALMSTTVDNASKRQCSILMRQCDILEREIQVQKDQYEKADEANFLMCNALMEIAKAICE</sequence>
<feature type="compositionally biased region" description="Gly residues" evidence="2">
    <location>
        <begin position="400"/>
        <end position="412"/>
    </location>
</feature>
<name>A0A388K9H9_CHABU</name>
<evidence type="ECO:0000313" key="5">
    <source>
        <dbReference type="Proteomes" id="UP000265515"/>
    </source>
</evidence>
<dbReference type="PANTHER" id="PTHR38847:SF1">
    <property type="entry name" value="PSEUDOURIDINE SYNTHASE RSUA_RLUA-LIKE DOMAIN-CONTAINING PROTEIN"/>
    <property type="match status" value="1"/>
</dbReference>
<evidence type="ECO:0000256" key="2">
    <source>
        <dbReference type="SAM" id="MobiDB-lite"/>
    </source>
</evidence>
<feature type="compositionally biased region" description="Basic and acidic residues" evidence="2">
    <location>
        <begin position="427"/>
        <end position="438"/>
    </location>
</feature>
<keyword evidence="1" id="KW-0175">Coiled coil</keyword>
<gene>
    <name evidence="4" type="ORF">CBR_g68718</name>
</gene>
<feature type="region of interest" description="Disordered" evidence="2">
    <location>
        <begin position="347"/>
        <end position="441"/>
    </location>
</feature>
<feature type="compositionally biased region" description="Acidic residues" evidence="2">
    <location>
        <begin position="196"/>
        <end position="214"/>
    </location>
</feature>
<feature type="region of interest" description="Disordered" evidence="2">
    <location>
        <begin position="196"/>
        <end position="220"/>
    </location>
</feature>
<evidence type="ECO:0000313" key="4">
    <source>
        <dbReference type="EMBL" id="GBG66734.1"/>
    </source>
</evidence>
<feature type="region of interest" description="Disordered" evidence="2">
    <location>
        <begin position="721"/>
        <end position="743"/>
    </location>
</feature>
<keyword evidence="3" id="KW-0812">Transmembrane</keyword>
<accession>A0A388K9H9</accession>
<feature type="coiled-coil region" evidence="1">
    <location>
        <begin position="1321"/>
        <end position="1348"/>
    </location>
</feature>
<keyword evidence="3" id="KW-0472">Membrane</keyword>
<feature type="region of interest" description="Disordered" evidence="2">
    <location>
        <begin position="552"/>
        <end position="627"/>
    </location>
</feature>
<evidence type="ECO:0000256" key="1">
    <source>
        <dbReference type="SAM" id="Coils"/>
    </source>
</evidence>
<evidence type="ECO:0000256" key="3">
    <source>
        <dbReference type="SAM" id="Phobius"/>
    </source>
</evidence>
<dbReference type="Proteomes" id="UP000265515">
    <property type="component" value="Unassembled WGS sequence"/>
</dbReference>
<feature type="region of interest" description="Disordered" evidence="2">
    <location>
        <begin position="943"/>
        <end position="968"/>
    </location>
</feature>
<dbReference type="Gramene" id="GBG66734">
    <property type="protein sequence ID" value="GBG66734"/>
    <property type="gene ID" value="CBR_g68718"/>
</dbReference>
<feature type="compositionally biased region" description="Gly residues" evidence="2">
    <location>
        <begin position="360"/>
        <end position="379"/>
    </location>
</feature>
<organism evidence="4 5">
    <name type="scientific">Chara braunii</name>
    <name type="common">Braun's stonewort</name>
    <dbReference type="NCBI Taxonomy" id="69332"/>
    <lineage>
        <taxon>Eukaryota</taxon>
        <taxon>Viridiplantae</taxon>
        <taxon>Streptophyta</taxon>
        <taxon>Charophyceae</taxon>
        <taxon>Charales</taxon>
        <taxon>Characeae</taxon>
        <taxon>Chara</taxon>
    </lineage>
</organism>
<feature type="transmembrane region" description="Helical" evidence="3">
    <location>
        <begin position="863"/>
        <end position="885"/>
    </location>
</feature>
<feature type="region of interest" description="Disordered" evidence="2">
    <location>
        <begin position="1138"/>
        <end position="1179"/>
    </location>
</feature>
<protein>
    <submittedName>
        <fullName evidence="4">Uncharacterized protein</fullName>
    </submittedName>
</protein>
<reference evidence="4 5" key="1">
    <citation type="journal article" date="2018" name="Cell">
        <title>The Chara Genome: Secondary Complexity and Implications for Plant Terrestrialization.</title>
        <authorList>
            <person name="Nishiyama T."/>
            <person name="Sakayama H."/>
            <person name="Vries J.D."/>
            <person name="Buschmann H."/>
            <person name="Saint-Marcoux D."/>
            <person name="Ullrich K.K."/>
            <person name="Haas F.B."/>
            <person name="Vanderstraeten L."/>
            <person name="Becker D."/>
            <person name="Lang D."/>
            <person name="Vosolsobe S."/>
            <person name="Rombauts S."/>
            <person name="Wilhelmsson P.K.I."/>
            <person name="Janitza P."/>
            <person name="Kern R."/>
            <person name="Heyl A."/>
            <person name="Rumpler F."/>
            <person name="Villalobos L.I.A.C."/>
            <person name="Clay J.M."/>
            <person name="Skokan R."/>
            <person name="Toyoda A."/>
            <person name="Suzuki Y."/>
            <person name="Kagoshima H."/>
            <person name="Schijlen E."/>
            <person name="Tajeshwar N."/>
            <person name="Catarino B."/>
            <person name="Hetherington A.J."/>
            <person name="Saltykova A."/>
            <person name="Bonnot C."/>
            <person name="Breuninger H."/>
            <person name="Symeonidi A."/>
            <person name="Radhakrishnan G.V."/>
            <person name="Van Nieuwerburgh F."/>
            <person name="Deforce D."/>
            <person name="Chang C."/>
            <person name="Karol K.G."/>
            <person name="Hedrich R."/>
            <person name="Ulvskov P."/>
            <person name="Glockner G."/>
            <person name="Delwiche C.F."/>
            <person name="Petrasek J."/>
            <person name="Van de Peer Y."/>
            <person name="Friml J."/>
            <person name="Beilby M."/>
            <person name="Dolan L."/>
            <person name="Kohara Y."/>
            <person name="Sugano S."/>
            <person name="Fujiyama A."/>
            <person name="Delaux P.-M."/>
            <person name="Quint M."/>
            <person name="TheiBen G."/>
            <person name="Hagemann M."/>
            <person name="Harholt J."/>
            <person name="Dunand C."/>
            <person name="Zachgo S."/>
            <person name="Langdale J."/>
            <person name="Maumus F."/>
            <person name="Straeten D.V.D."/>
            <person name="Gould S.B."/>
            <person name="Rensing S.A."/>
        </authorList>
    </citation>
    <scope>NUCLEOTIDE SEQUENCE [LARGE SCALE GENOMIC DNA]</scope>
    <source>
        <strain evidence="4 5">S276</strain>
    </source>
</reference>
<dbReference type="OrthoDB" id="152248at2759"/>
<keyword evidence="3" id="KW-1133">Transmembrane helix</keyword>
<dbReference type="Pfam" id="PF14273">
    <property type="entry name" value="DUF4360"/>
    <property type="match status" value="1"/>
</dbReference>
<keyword evidence="5" id="KW-1185">Reference proteome</keyword>
<dbReference type="EMBL" id="BFEA01000078">
    <property type="protein sequence ID" value="GBG66734.1"/>
    <property type="molecule type" value="Genomic_DNA"/>
</dbReference>
<proteinExistence type="predicted"/>
<comment type="caution">
    <text evidence="4">The sequence shown here is derived from an EMBL/GenBank/DDBJ whole genome shotgun (WGS) entry which is preliminary data.</text>
</comment>
<dbReference type="PANTHER" id="PTHR38847">
    <property type="match status" value="1"/>
</dbReference>
<feature type="compositionally biased region" description="Acidic residues" evidence="2">
    <location>
        <begin position="1145"/>
        <end position="1161"/>
    </location>
</feature>
<dbReference type="InterPro" id="IPR025649">
    <property type="entry name" value="DUF4360"/>
</dbReference>